<reference evidence="2" key="1">
    <citation type="submission" date="2016-10" db="EMBL/GenBank/DDBJ databases">
        <authorList>
            <person name="Varghese N."/>
            <person name="Submissions S."/>
        </authorList>
    </citation>
    <scope>NUCLEOTIDE SEQUENCE [LARGE SCALE GENOMIC DNA]</scope>
    <source>
        <strain evidence="2">DSM 8415</strain>
    </source>
</reference>
<dbReference type="AlphaFoldDB" id="A0A1G6PSV6"/>
<dbReference type="RefSeq" id="WP_092129229.1">
    <property type="nucleotide sequence ID" value="NZ_FMYU01000010.1"/>
</dbReference>
<keyword evidence="2" id="KW-1185">Reference proteome</keyword>
<dbReference type="Proteomes" id="UP000199411">
    <property type="component" value="Unassembled WGS sequence"/>
</dbReference>
<name>A0A1G6PSV6_9BACT</name>
<proteinExistence type="predicted"/>
<sequence length="78" mass="9094">MPFGDGRGPLWANDSTYAPRWYGRGLGRGLGRARGFWARGFGWGYRSGFGANYDKEFLEEEKRYLQDRLREIDSLLNR</sequence>
<accession>A0A1G6PSV6</accession>
<dbReference type="EMBL" id="FMYU01000010">
    <property type="protein sequence ID" value="SDC83302.1"/>
    <property type="molecule type" value="Genomic_DNA"/>
</dbReference>
<organism evidence="1 2">
    <name type="scientific">Desulfurella multipotens</name>
    <dbReference type="NCBI Taxonomy" id="79269"/>
    <lineage>
        <taxon>Bacteria</taxon>
        <taxon>Pseudomonadati</taxon>
        <taxon>Campylobacterota</taxon>
        <taxon>Desulfurellia</taxon>
        <taxon>Desulfurellales</taxon>
        <taxon>Desulfurellaceae</taxon>
        <taxon>Desulfurella</taxon>
    </lineage>
</organism>
<gene>
    <name evidence="1" type="ORF">SAMN05660835_01431</name>
</gene>
<dbReference type="InterPro" id="IPR035205">
    <property type="entry name" value="DUF5320"/>
</dbReference>
<evidence type="ECO:0000313" key="1">
    <source>
        <dbReference type="EMBL" id="SDC83302.1"/>
    </source>
</evidence>
<dbReference type="Pfam" id="PF17253">
    <property type="entry name" value="DUF5320"/>
    <property type="match status" value="1"/>
</dbReference>
<evidence type="ECO:0000313" key="2">
    <source>
        <dbReference type="Proteomes" id="UP000199411"/>
    </source>
</evidence>
<protein>
    <submittedName>
        <fullName evidence="1">Uncharacterized protein</fullName>
    </submittedName>
</protein>